<dbReference type="EC" id="6.5.1.1" evidence="2"/>
<gene>
    <name evidence="2" type="primary">ligD</name>
    <name evidence="2" type="ORF">OM076_39085</name>
</gene>
<dbReference type="GO" id="GO:0003910">
    <property type="term" value="F:DNA ligase (ATP) activity"/>
    <property type="evidence" value="ECO:0007669"/>
    <property type="project" value="UniProtKB-EC"/>
</dbReference>
<dbReference type="PANTHER" id="PTHR42705:SF2">
    <property type="entry name" value="BIFUNCTIONAL NON-HOMOLOGOUS END JOINING PROTEIN LIGD"/>
    <property type="match status" value="1"/>
</dbReference>
<dbReference type="Gene3D" id="3.90.920.10">
    <property type="entry name" value="DNA primase, PRIM domain"/>
    <property type="match status" value="1"/>
</dbReference>
<evidence type="ECO:0000313" key="2">
    <source>
        <dbReference type="EMBL" id="MDA0166336.1"/>
    </source>
</evidence>
<dbReference type="AlphaFoldDB" id="A0A9X3S7T5"/>
<dbReference type="EMBL" id="JAPDOD010000063">
    <property type="protein sequence ID" value="MDA0166336.1"/>
    <property type="molecule type" value="Genomic_DNA"/>
</dbReference>
<dbReference type="InterPro" id="IPR033649">
    <property type="entry name" value="MtLigD_Pol-like"/>
</dbReference>
<dbReference type="Pfam" id="PF21686">
    <property type="entry name" value="LigD_Prim-Pol"/>
    <property type="match status" value="1"/>
</dbReference>
<keyword evidence="3" id="KW-1185">Reference proteome</keyword>
<dbReference type="NCBIfam" id="TIGR02778">
    <property type="entry name" value="ligD_pol"/>
    <property type="match status" value="1"/>
</dbReference>
<dbReference type="CDD" id="cd04863">
    <property type="entry name" value="MtLigD_Pol_like"/>
    <property type="match status" value="1"/>
</dbReference>
<organism evidence="2 3">
    <name type="scientific">Solirubrobacter ginsenosidimutans</name>
    <dbReference type="NCBI Taxonomy" id="490573"/>
    <lineage>
        <taxon>Bacteria</taxon>
        <taxon>Bacillati</taxon>
        <taxon>Actinomycetota</taxon>
        <taxon>Thermoleophilia</taxon>
        <taxon>Solirubrobacterales</taxon>
        <taxon>Solirubrobacteraceae</taxon>
        <taxon>Solirubrobacter</taxon>
    </lineage>
</organism>
<evidence type="ECO:0000313" key="3">
    <source>
        <dbReference type="Proteomes" id="UP001149140"/>
    </source>
</evidence>
<accession>A0A9X3S7T5</accession>
<sequence>MPPAKRLEVAIGDITLSLSNLEKVLYPRVGFTKGQVIDYYTRIAPVLLAHLRDRPLTMKRYPNGVEDKFFYEKRCPSHAPAWVQTASVWSGRNEGNLDYCLCQDLPTLVWLANLADLELHTPMARAPEMTSPTMIAFDLDPGPPANVVQCARVALELRRAFEFWSLEAFPKTSGSKGMQVYLPLNTPSTYEATREFSKGLAHLLARRDPENILIDMNKSRRAGKIFVDWSQNDRHKTTVNAYSLRAMDAPTVSTPLTWDEVSDIADGDAMAFTSDQVLERVSSMGDLFAPVQTLEQELPS</sequence>
<protein>
    <submittedName>
        <fullName evidence="2">Non-homologous end-joining DNA ligase</fullName>
        <ecNumber evidence="2">6.5.1.1</ecNumber>
    </submittedName>
</protein>
<comment type="caution">
    <text evidence="2">The sequence shown here is derived from an EMBL/GenBank/DDBJ whole genome shotgun (WGS) entry which is preliminary data.</text>
</comment>
<dbReference type="InterPro" id="IPR014145">
    <property type="entry name" value="LigD_pol_dom"/>
</dbReference>
<dbReference type="RefSeq" id="WP_270045593.1">
    <property type="nucleotide sequence ID" value="NZ_JAPDOD010000063.1"/>
</dbReference>
<dbReference type="Proteomes" id="UP001149140">
    <property type="component" value="Unassembled WGS sequence"/>
</dbReference>
<evidence type="ECO:0000259" key="1">
    <source>
        <dbReference type="Pfam" id="PF21686"/>
    </source>
</evidence>
<proteinExistence type="predicted"/>
<dbReference type="PANTHER" id="PTHR42705">
    <property type="entry name" value="BIFUNCTIONAL NON-HOMOLOGOUS END JOINING PROTEIN LIGD"/>
    <property type="match status" value="1"/>
</dbReference>
<name>A0A9X3S7T5_9ACTN</name>
<reference evidence="2" key="1">
    <citation type="submission" date="2022-10" db="EMBL/GenBank/DDBJ databases">
        <title>The WGS of Solirubrobacter ginsenosidimutans DSM 21036.</title>
        <authorList>
            <person name="Jiang Z."/>
        </authorList>
    </citation>
    <scope>NUCLEOTIDE SEQUENCE</scope>
    <source>
        <strain evidence="2">DSM 21036</strain>
    </source>
</reference>
<feature type="domain" description="DNA ligase D polymerase" evidence="1">
    <location>
        <begin position="32"/>
        <end position="288"/>
    </location>
</feature>
<keyword evidence="2" id="KW-0436">Ligase</keyword>
<dbReference type="InterPro" id="IPR052171">
    <property type="entry name" value="NHEJ_LigD"/>
</dbReference>